<dbReference type="EMBL" id="FOWD01000034">
    <property type="protein sequence ID" value="SFO51086.1"/>
    <property type="molecule type" value="Genomic_DNA"/>
</dbReference>
<evidence type="ECO:0000313" key="5">
    <source>
        <dbReference type="EMBL" id="SFO59647.1"/>
    </source>
</evidence>
<dbReference type="GO" id="GO:0004803">
    <property type="term" value="F:transposase activity"/>
    <property type="evidence" value="ECO:0007669"/>
    <property type="project" value="TreeGrafter"/>
</dbReference>
<gene>
    <name evidence="3" type="ORF">SAMN04489757_1341</name>
    <name evidence="4" type="ORF">SAMN04489757_1431</name>
    <name evidence="5" type="ORF">SAMN04489757_14431</name>
    <name evidence="6" type="ORF">SAMN04489757_1661</name>
</gene>
<dbReference type="EMBL" id="FOWD01000043">
    <property type="protein sequence ID" value="SFO58451.1"/>
    <property type="molecule type" value="Genomic_DNA"/>
</dbReference>
<dbReference type="RefSeq" id="WP_091687853.1">
    <property type="nucleotide sequence ID" value="NZ_BAABFM010000060.1"/>
</dbReference>
<dbReference type="Pfam" id="PF13936">
    <property type="entry name" value="HTH_38"/>
    <property type="match status" value="1"/>
</dbReference>
<evidence type="ECO:0000313" key="6">
    <source>
        <dbReference type="EMBL" id="SFO67519.1"/>
    </source>
</evidence>
<evidence type="ECO:0000313" key="4">
    <source>
        <dbReference type="EMBL" id="SFO58451.1"/>
    </source>
</evidence>
<dbReference type="Gene3D" id="3.30.420.10">
    <property type="entry name" value="Ribonuclease H-like superfamily/Ribonuclease H"/>
    <property type="match status" value="1"/>
</dbReference>
<dbReference type="EMBL" id="FOWD01000044">
    <property type="protein sequence ID" value="SFO59647.1"/>
    <property type="molecule type" value="Genomic_DNA"/>
</dbReference>
<dbReference type="InterPro" id="IPR025246">
    <property type="entry name" value="IS30-like_HTH"/>
</dbReference>
<sequence length="350" mass="40851">MSLIHITTNSTKNKHLTEIERYKIEAYLKDNKKAWQIAQLLGKSERTIQREIKRGTVILLDTELREYKTYCADTAQRKYDENAANKGRNYKIGNDHELAGYIERMIVEEKYSPDAVIGRIRLEGKFQTSICTKTLYNYIDSGLFLHLTNKDLPLKKEGKRRIYRKAKVALKNLKGTSIEERPDEIENRDEYGHWEMDCVIGGQNKGKAVLLVLSERKSREEIIFKMTGKTQECVKKALDSLEKKHGYERFVEMFKTITVDNGSEFLDFGGIEKSVKRKKKTRTKVYYAHPFSSWERGTNENTNKLIRRFIPKGGSIDDVTPSMIKYIENWLNNYPRRILGYRTPNEVKIA</sequence>
<dbReference type="GO" id="GO:0032196">
    <property type="term" value="P:transposition"/>
    <property type="evidence" value="ECO:0007669"/>
    <property type="project" value="TreeGrafter"/>
</dbReference>
<proteinExistence type="predicted"/>
<keyword evidence="7" id="KW-1185">Reference proteome</keyword>
<evidence type="ECO:0000259" key="2">
    <source>
        <dbReference type="PROSITE" id="PS50994"/>
    </source>
</evidence>
<dbReference type="NCBIfam" id="NF033563">
    <property type="entry name" value="transpos_IS30"/>
    <property type="match status" value="1"/>
</dbReference>
<reference evidence="5 7" key="1">
    <citation type="submission" date="2016-10" db="EMBL/GenBank/DDBJ databases">
        <authorList>
            <person name="de Groot N.N."/>
        </authorList>
    </citation>
    <scope>NUCLEOTIDE SEQUENCE [LARGE SCALE GENOMIC DNA]</scope>
    <source>
        <strain evidence="5 7">DSM 1283</strain>
    </source>
</reference>
<dbReference type="PROSITE" id="PS50994">
    <property type="entry name" value="INTEGRASE"/>
    <property type="match status" value="1"/>
</dbReference>
<evidence type="ECO:0000313" key="7">
    <source>
        <dbReference type="Proteomes" id="UP000198806"/>
    </source>
</evidence>
<dbReference type="GO" id="GO:0005829">
    <property type="term" value="C:cytosol"/>
    <property type="evidence" value="ECO:0007669"/>
    <property type="project" value="TreeGrafter"/>
</dbReference>
<dbReference type="GO" id="GO:0015074">
    <property type="term" value="P:DNA integration"/>
    <property type="evidence" value="ECO:0007669"/>
    <property type="project" value="InterPro"/>
</dbReference>
<dbReference type="InterPro" id="IPR053392">
    <property type="entry name" value="Transposase_IS30-like"/>
</dbReference>
<feature type="domain" description="Integrase catalytic" evidence="2">
    <location>
        <begin position="178"/>
        <end position="350"/>
    </location>
</feature>
<dbReference type="OrthoDB" id="9776104at2"/>
<dbReference type="AlphaFoldDB" id="A0A1I5IGG3"/>
<organism evidence="5 7">
    <name type="scientific">Anaerocolumna aminovalerica</name>
    <dbReference type="NCBI Taxonomy" id="1527"/>
    <lineage>
        <taxon>Bacteria</taxon>
        <taxon>Bacillati</taxon>
        <taxon>Bacillota</taxon>
        <taxon>Clostridia</taxon>
        <taxon>Lachnospirales</taxon>
        <taxon>Lachnospiraceae</taxon>
        <taxon>Anaerocolumna</taxon>
    </lineage>
</organism>
<dbReference type="EMBL" id="FOWD01000066">
    <property type="protein sequence ID" value="SFO67519.1"/>
    <property type="molecule type" value="Genomic_DNA"/>
</dbReference>
<dbReference type="InterPro" id="IPR001584">
    <property type="entry name" value="Integrase_cat-core"/>
</dbReference>
<accession>A0A1I5IGG3</accession>
<protein>
    <submittedName>
        <fullName evidence="5">Transposase and inactivated derivatives, IS30 family</fullName>
    </submittedName>
</protein>
<dbReference type="GO" id="GO:0003676">
    <property type="term" value="F:nucleic acid binding"/>
    <property type="evidence" value="ECO:0007669"/>
    <property type="project" value="InterPro"/>
</dbReference>
<dbReference type="SUPFAM" id="SSF53098">
    <property type="entry name" value="Ribonuclease H-like"/>
    <property type="match status" value="1"/>
</dbReference>
<evidence type="ECO:0000313" key="3">
    <source>
        <dbReference type="EMBL" id="SFO51086.1"/>
    </source>
</evidence>
<dbReference type="PANTHER" id="PTHR10948">
    <property type="entry name" value="TRANSPOSASE"/>
    <property type="match status" value="1"/>
</dbReference>
<name>A0A1I5IGG3_9FIRM</name>
<dbReference type="GO" id="GO:0006310">
    <property type="term" value="P:DNA recombination"/>
    <property type="evidence" value="ECO:0007669"/>
    <property type="project" value="UniProtKB-KW"/>
</dbReference>
<dbReference type="InterPro" id="IPR012337">
    <property type="entry name" value="RNaseH-like_sf"/>
</dbReference>
<dbReference type="InterPro" id="IPR051917">
    <property type="entry name" value="Transposase-Integrase"/>
</dbReference>
<dbReference type="PANTHER" id="PTHR10948:SF23">
    <property type="entry name" value="TRANSPOSASE INSI FOR INSERTION SEQUENCE ELEMENT IS30A-RELATED"/>
    <property type="match status" value="1"/>
</dbReference>
<keyword evidence="1" id="KW-0233">DNA recombination</keyword>
<dbReference type="Proteomes" id="UP000198806">
    <property type="component" value="Unassembled WGS sequence"/>
</dbReference>
<evidence type="ECO:0000256" key="1">
    <source>
        <dbReference type="ARBA" id="ARBA00023172"/>
    </source>
</evidence>
<dbReference type="InterPro" id="IPR036397">
    <property type="entry name" value="RNaseH_sf"/>
</dbReference>